<dbReference type="EMBL" id="FNYC01000004">
    <property type="protein sequence ID" value="SEJ05674.1"/>
    <property type="molecule type" value="Genomic_DNA"/>
</dbReference>
<organism evidence="1 2">
    <name type="scientific">Frateuria terrea</name>
    <dbReference type="NCBI Taxonomy" id="529704"/>
    <lineage>
        <taxon>Bacteria</taxon>
        <taxon>Pseudomonadati</taxon>
        <taxon>Pseudomonadota</taxon>
        <taxon>Gammaproteobacteria</taxon>
        <taxon>Lysobacterales</taxon>
        <taxon>Rhodanobacteraceae</taxon>
        <taxon>Frateuria</taxon>
    </lineage>
</organism>
<dbReference type="OrthoDB" id="5954593at2"/>
<keyword evidence="2" id="KW-1185">Reference proteome</keyword>
<gene>
    <name evidence="1" type="ORF">SAMN04487997_2353</name>
</gene>
<evidence type="ECO:0000313" key="1">
    <source>
        <dbReference type="EMBL" id="SEJ05674.1"/>
    </source>
</evidence>
<dbReference type="STRING" id="529704.SAMN02927913_3300"/>
<reference evidence="1 2" key="1">
    <citation type="submission" date="2016-10" db="EMBL/GenBank/DDBJ databases">
        <authorList>
            <person name="de Groot N.N."/>
        </authorList>
    </citation>
    <scope>NUCLEOTIDE SEQUENCE [LARGE SCALE GENOMIC DNA]</scope>
    <source>
        <strain evidence="1 2">DSM 26515</strain>
    </source>
</reference>
<evidence type="ECO:0000313" key="2">
    <source>
        <dbReference type="Proteomes" id="UP000199420"/>
    </source>
</evidence>
<sequence>MPNNLHVSLDESTDPWSVQVDQQGNANHVGRSPDPQTITWQLTGNAASGSIISFQWIATPPPEGIFGSPAISGNGNQLTLSDTNNSASTAGTWTYQLTVEVDGNDYSTVADLPTGTSTTPTIKNN</sequence>
<dbReference type="AlphaFoldDB" id="A0A1H6VRG2"/>
<proteinExistence type="predicted"/>
<dbReference type="Proteomes" id="UP000199420">
    <property type="component" value="Unassembled WGS sequence"/>
</dbReference>
<accession>A0A1H6VRG2</accession>
<name>A0A1H6VRG2_9GAMM</name>
<dbReference type="RefSeq" id="WP_091339513.1">
    <property type="nucleotide sequence ID" value="NZ_FNYC01000004.1"/>
</dbReference>
<protein>
    <submittedName>
        <fullName evidence="1">Uncharacterized protein</fullName>
    </submittedName>
</protein>